<dbReference type="Proteomes" id="UP000265520">
    <property type="component" value="Unassembled WGS sequence"/>
</dbReference>
<feature type="compositionally biased region" description="Polar residues" evidence="1">
    <location>
        <begin position="1"/>
        <end position="13"/>
    </location>
</feature>
<evidence type="ECO:0000313" key="4">
    <source>
        <dbReference type="Proteomes" id="UP000265520"/>
    </source>
</evidence>
<proteinExistence type="predicted"/>
<evidence type="ECO:0000259" key="2">
    <source>
        <dbReference type="Pfam" id="PF07727"/>
    </source>
</evidence>
<feature type="non-terminal residue" evidence="3">
    <location>
        <position position="235"/>
    </location>
</feature>
<feature type="domain" description="Reverse transcriptase Ty1/copia-type" evidence="2">
    <location>
        <begin position="105"/>
        <end position="212"/>
    </location>
</feature>
<evidence type="ECO:0000313" key="3">
    <source>
        <dbReference type="EMBL" id="MCI15184.1"/>
    </source>
</evidence>
<dbReference type="InterPro" id="IPR013103">
    <property type="entry name" value="RVT_2"/>
</dbReference>
<accession>A0A392PTM7</accession>
<dbReference type="EMBL" id="LXQA010095342">
    <property type="protein sequence ID" value="MCI15184.1"/>
    <property type="molecule type" value="Genomic_DNA"/>
</dbReference>
<sequence>PDVDTSVQQTNNNGDEEDTEFNTERISPESDNTQASKGPSIRVQKNDPKELIIGNLDQGITTRSRDVVSNPCFVSKFEPKNVKEALTDEFWIGAMQEELNQFRRNEVWDLVPRPEGINVIGTKWVYKNKSDENGTVTRNKTRLVAQGYTQIEGVDFDETFALVARLESIRLLLGVACILKFKLFQMDVKSAFLNGYLHEEVYVEQPKGFTDLNYPDCWVLYVGYNFAKTTNSQML</sequence>
<evidence type="ECO:0000256" key="1">
    <source>
        <dbReference type="SAM" id="MobiDB-lite"/>
    </source>
</evidence>
<dbReference type="AlphaFoldDB" id="A0A392PTM7"/>
<comment type="caution">
    <text evidence="3">The sequence shown here is derived from an EMBL/GenBank/DDBJ whole genome shotgun (WGS) entry which is preliminary data.</text>
</comment>
<feature type="non-terminal residue" evidence="3">
    <location>
        <position position="1"/>
    </location>
</feature>
<keyword evidence="4" id="KW-1185">Reference proteome</keyword>
<reference evidence="3 4" key="1">
    <citation type="journal article" date="2018" name="Front. Plant Sci.">
        <title>Red Clover (Trifolium pratense) and Zigzag Clover (T. medium) - A Picture of Genomic Similarities and Differences.</title>
        <authorList>
            <person name="Dluhosova J."/>
            <person name="Istvanek J."/>
            <person name="Nedelnik J."/>
            <person name="Repkova J."/>
        </authorList>
    </citation>
    <scope>NUCLEOTIDE SEQUENCE [LARGE SCALE GENOMIC DNA]</scope>
    <source>
        <strain evidence="4">cv. 10/8</strain>
        <tissue evidence="3">Leaf</tissue>
    </source>
</reference>
<dbReference type="Pfam" id="PF07727">
    <property type="entry name" value="RVT_2"/>
    <property type="match status" value="1"/>
</dbReference>
<protein>
    <submittedName>
        <fullName evidence="3">Gag-pol polyprotein</fullName>
    </submittedName>
</protein>
<organism evidence="3 4">
    <name type="scientific">Trifolium medium</name>
    <dbReference type="NCBI Taxonomy" id="97028"/>
    <lineage>
        <taxon>Eukaryota</taxon>
        <taxon>Viridiplantae</taxon>
        <taxon>Streptophyta</taxon>
        <taxon>Embryophyta</taxon>
        <taxon>Tracheophyta</taxon>
        <taxon>Spermatophyta</taxon>
        <taxon>Magnoliopsida</taxon>
        <taxon>eudicotyledons</taxon>
        <taxon>Gunneridae</taxon>
        <taxon>Pentapetalae</taxon>
        <taxon>rosids</taxon>
        <taxon>fabids</taxon>
        <taxon>Fabales</taxon>
        <taxon>Fabaceae</taxon>
        <taxon>Papilionoideae</taxon>
        <taxon>50 kb inversion clade</taxon>
        <taxon>NPAAA clade</taxon>
        <taxon>Hologalegina</taxon>
        <taxon>IRL clade</taxon>
        <taxon>Trifolieae</taxon>
        <taxon>Trifolium</taxon>
    </lineage>
</organism>
<feature type="region of interest" description="Disordered" evidence="1">
    <location>
        <begin position="1"/>
        <end position="47"/>
    </location>
</feature>
<name>A0A392PTM7_9FABA</name>